<organism evidence="1 2">
    <name type="scientific">Tuber melanosporum (strain Mel28)</name>
    <name type="common">Perigord black truffle</name>
    <dbReference type="NCBI Taxonomy" id="656061"/>
    <lineage>
        <taxon>Eukaryota</taxon>
        <taxon>Fungi</taxon>
        <taxon>Dikarya</taxon>
        <taxon>Ascomycota</taxon>
        <taxon>Pezizomycotina</taxon>
        <taxon>Pezizomycetes</taxon>
        <taxon>Pezizales</taxon>
        <taxon>Tuberaceae</taxon>
        <taxon>Tuber</taxon>
    </lineage>
</organism>
<protein>
    <submittedName>
        <fullName evidence="1">(Perigord truffle) hypothetical protein</fullName>
    </submittedName>
</protein>
<dbReference type="AlphaFoldDB" id="D5GJU7"/>
<gene>
    <name evidence="1" type="ORF">GSTUM_00009204001</name>
</gene>
<evidence type="ECO:0000313" key="2">
    <source>
        <dbReference type="Proteomes" id="UP000006911"/>
    </source>
</evidence>
<sequence length="62" mass="7089">MELRTGAESGRGDQFRTREGELWKITSVLTIAMEMVEADIGLIRGLKRGSFSTRQTLLYRKK</sequence>
<keyword evidence="2" id="KW-1185">Reference proteome</keyword>
<dbReference type="RefSeq" id="XP_002840599.1">
    <property type="nucleotide sequence ID" value="XM_002840553.1"/>
</dbReference>
<dbReference type="GeneID" id="9186826"/>
<dbReference type="InParanoid" id="D5GJU7"/>
<reference evidence="1 2" key="1">
    <citation type="journal article" date="2010" name="Nature">
        <title>Perigord black truffle genome uncovers evolutionary origins and mechanisms of symbiosis.</title>
        <authorList>
            <person name="Martin F."/>
            <person name="Kohler A."/>
            <person name="Murat C."/>
            <person name="Balestrini R."/>
            <person name="Coutinho P.M."/>
            <person name="Jaillon O."/>
            <person name="Montanini B."/>
            <person name="Morin E."/>
            <person name="Noel B."/>
            <person name="Percudani R."/>
            <person name="Porcel B."/>
            <person name="Rubini A."/>
            <person name="Amicucci A."/>
            <person name="Amselem J."/>
            <person name="Anthouard V."/>
            <person name="Arcioni S."/>
            <person name="Artiguenave F."/>
            <person name="Aury J.M."/>
            <person name="Ballario P."/>
            <person name="Bolchi A."/>
            <person name="Brenna A."/>
            <person name="Brun A."/>
            <person name="Buee M."/>
            <person name="Cantarel B."/>
            <person name="Chevalier G."/>
            <person name="Couloux A."/>
            <person name="Da Silva C."/>
            <person name="Denoeud F."/>
            <person name="Duplessis S."/>
            <person name="Ghignone S."/>
            <person name="Hilselberger B."/>
            <person name="Iotti M."/>
            <person name="Marcais B."/>
            <person name="Mello A."/>
            <person name="Miranda M."/>
            <person name="Pacioni G."/>
            <person name="Quesneville H."/>
            <person name="Riccioni C."/>
            <person name="Ruotolo R."/>
            <person name="Splivallo R."/>
            <person name="Stocchi V."/>
            <person name="Tisserant E."/>
            <person name="Viscomi A.R."/>
            <person name="Zambonelli A."/>
            <person name="Zampieri E."/>
            <person name="Henrissat B."/>
            <person name="Lebrun M.H."/>
            <person name="Paolocci F."/>
            <person name="Bonfante P."/>
            <person name="Ottonello S."/>
            <person name="Wincker P."/>
        </authorList>
    </citation>
    <scope>NUCLEOTIDE SEQUENCE [LARGE SCALE GENOMIC DNA]</scope>
    <source>
        <strain evidence="1 2">Mel28</strain>
    </source>
</reference>
<dbReference type="EMBL" id="FN430333">
    <property type="protein sequence ID" value="CAZ84790.1"/>
    <property type="molecule type" value="Genomic_DNA"/>
</dbReference>
<accession>D5GJU7</accession>
<proteinExistence type="predicted"/>
<dbReference type="HOGENOM" id="CLU_2905806_0_0_1"/>
<evidence type="ECO:0000313" key="1">
    <source>
        <dbReference type="EMBL" id="CAZ84790.1"/>
    </source>
</evidence>
<dbReference type="Proteomes" id="UP000006911">
    <property type="component" value="Unassembled WGS sequence"/>
</dbReference>
<name>D5GJU7_TUBMM</name>
<dbReference type="KEGG" id="tml:GSTUM_00009204001"/>